<reference evidence="2 3" key="1">
    <citation type="journal article" date="2016" name="Int. J. Syst. Evol. Microbiol.">
        <title>Arsenicitalea aurantiaca gen. nov., sp. nov., a new member of the family Hyphomicrobiaceae, isolated from high-arsenic sediment.</title>
        <authorList>
            <person name="Mu Y."/>
            <person name="Zhou L."/>
            <person name="Zeng X.C."/>
            <person name="Liu L."/>
            <person name="Pan Y."/>
            <person name="Chen X."/>
            <person name="Wang J."/>
            <person name="Li S."/>
            <person name="Li W.J."/>
            <person name="Wang Y."/>
        </authorList>
    </citation>
    <scope>NUCLEOTIDE SEQUENCE [LARGE SCALE GENOMIC DNA]</scope>
    <source>
        <strain evidence="2 3">42-50</strain>
    </source>
</reference>
<dbReference type="OrthoDB" id="9806994at2"/>
<dbReference type="RefSeq" id="WP_127189850.1">
    <property type="nucleotide sequence ID" value="NZ_RZNJ01000008.1"/>
</dbReference>
<dbReference type="Proteomes" id="UP000281547">
    <property type="component" value="Unassembled WGS sequence"/>
</dbReference>
<keyword evidence="2" id="KW-0238">DNA-binding</keyword>
<accession>A0A433X2K9</accession>
<dbReference type="SUPFAM" id="SSF46955">
    <property type="entry name" value="Putative DNA-binding domain"/>
    <property type="match status" value="1"/>
</dbReference>
<dbReference type="Pfam" id="PF12728">
    <property type="entry name" value="HTH_17"/>
    <property type="match status" value="1"/>
</dbReference>
<protein>
    <submittedName>
        <fullName evidence="2">DNA-binding protein</fullName>
    </submittedName>
</protein>
<dbReference type="InterPro" id="IPR041657">
    <property type="entry name" value="HTH_17"/>
</dbReference>
<comment type="caution">
    <text evidence="2">The sequence shown here is derived from an EMBL/GenBank/DDBJ whole genome shotgun (WGS) entry which is preliminary data.</text>
</comment>
<organism evidence="2 3">
    <name type="scientific">Arsenicitalea aurantiaca</name>
    <dbReference type="NCBI Taxonomy" id="1783274"/>
    <lineage>
        <taxon>Bacteria</taxon>
        <taxon>Pseudomonadati</taxon>
        <taxon>Pseudomonadota</taxon>
        <taxon>Alphaproteobacteria</taxon>
        <taxon>Hyphomicrobiales</taxon>
        <taxon>Devosiaceae</taxon>
        <taxon>Arsenicitalea</taxon>
    </lineage>
</organism>
<name>A0A433X2K9_9HYPH</name>
<dbReference type="GO" id="GO:0003677">
    <property type="term" value="F:DNA binding"/>
    <property type="evidence" value="ECO:0007669"/>
    <property type="project" value="UniProtKB-KW"/>
</dbReference>
<sequence>MTTQHFDQRQLARRWNVSPRTLERWRWQKDGPSYVKIGGRVCYRLEDVEAYESARLHIVSPGSASPTREQP</sequence>
<evidence type="ECO:0000313" key="3">
    <source>
        <dbReference type="Proteomes" id="UP000281547"/>
    </source>
</evidence>
<keyword evidence="3" id="KW-1185">Reference proteome</keyword>
<evidence type="ECO:0000259" key="1">
    <source>
        <dbReference type="Pfam" id="PF12728"/>
    </source>
</evidence>
<gene>
    <name evidence="2" type="ORF">EMQ25_17210</name>
</gene>
<proteinExistence type="predicted"/>
<feature type="domain" description="Helix-turn-helix" evidence="1">
    <location>
        <begin position="10"/>
        <end position="51"/>
    </location>
</feature>
<dbReference type="InterPro" id="IPR009061">
    <property type="entry name" value="DNA-bd_dom_put_sf"/>
</dbReference>
<dbReference type="EMBL" id="RZNJ01000008">
    <property type="protein sequence ID" value="RUT28324.1"/>
    <property type="molecule type" value="Genomic_DNA"/>
</dbReference>
<evidence type="ECO:0000313" key="2">
    <source>
        <dbReference type="EMBL" id="RUT28324.1"/>
    </source>
</evidence>
<dbReference type="AlphaFoldDB" id="A0A433X2K9"/>